<gene>
    <name evidence="8" type="ORF">QM012_008602</name>
</gene>
<feature type="domain" description="Sulfatase N-terminal" evidence="7">
    <location>
        <begin position="23"/>
        <end position="382"/>
    </location>
</feature>
<dbReference type="PANTHER" id="PTHR43108">
    <property type="entry name" value="N-ACETYLGLUCOSAMINE-6-SULFATASE FAMILY MEMBER"/>
    <property type="match status" value="1"/>
</dbReference>
<dbReference type="InterPro" id="IPR017850">
    <property type="entry name" value="Alkaline_phosphatase_core_sf"/>
</dbReference>
<evidence type="ECO:0000313" key="8">
    <source>
        <dbReference type="EMBL" id="KAK6004740.1"/>
    </source>
</evidence>
<sequence>MKLNLLKLSAWAALANSVLAKQPNILFIITDDQDGHMGSVEHMPLLKKHLIDKGTSYENHFCTIAICCPSRVNLWTGRAAHNTNVTDVGPPYGGYPKIVKEGINDDYLPVWMQAAGYNTYYTGKLWNAHTINNYNQPFVKGYNGSDFLLDPFTYDYWHARMTRNGETPKDYSGQYSPDVVADKAYGFLEEAIEGDAPWFVTVAPIAPHSNIVAHPPSGPLNELEVLAPGPVNKFAIPEYAPRHAHLFKDYKIPRTEDFNPEEASGAGWIAQLPRLNDTNIEYNDEFQRARLRALQSVDEMIERLVNLLDSKGVLEDTYVFFTTDNGFHASQHRMQPGKECGYDTDIHIPLVVRGPGIAAGATKDIVTSHTDMAPTLLSLAGATRNDFDGLAIPLLNNATSTRGEHVNVEFWGIGLPEGKFGIAEPYEGLSYPNNTYKALRLVSANYSLYYSVWCTGEHEFYDLLADPSQMHNFFADPKLAKDYSLAGRSWQQVIYRLDALLVVLKTCKTTTCIEPWSAHHNDNKIDTLTQALNPEFDTYYIKYPKVGFSSCELGYIPEAEGDVENIQFATAGAAGVEWTALAAEHSAQKGQEPFQYRGSWSDWV</sequence>
<dbReference type="InterPro" id="IPR012083">
    <property type="entry name" value="Arylsulfatase"/>
</dbReference>
<dbReference type="InterPro" id="IPR024607">
    <property type="entry name" value="Sulfatase_CS"/>
</dbReference>
<dbReference type="CDD" id="cd16147">
    <property type="entry name" value="G6S"/>
    <property type="match status" value="1"/>
</dbReference>
<comment type="caution">
    <text evidence="8">The sequence shown here is derived from an EMBL/GenBank/DDBJ whole genome shotgun (WGS) entry which is preliminary data.</text>
</comment>
<dbReference type="PROSITE" id="PS00523">
    <property type="entry name" value="SULFATASE_1"/>
    <property type="match status" value="1"/>
</dbReference>
<dbReference type="EC" id="3.1.6.1" evidence="5"/>
<evidence type="ECO:0000256" key="3">
    <source>
        <dbReference type="ARBA" id="ARBA00022801"/>
    </source>
</evidence>
<keyword evidence="3 5" id="KW-0378">Hydrolase</keyword>
<keyword evidence="9" id="KW-1185">Reference proteome</keyword>
<accession>A0ABR0TJW1</accession>
<dbReference type="Gene3D" id="3.40.720.10">
    <property type="entry name" value="Alkaline Phosphatase, subunit A"/>
    <property type="match status" value="1"/>
</dbReference>
<evidence type="ECO:0000313" key="9">
    <source>
        <dbReference type="Proteomes" id="UP001341245"/>
    </source>
</evidence>
<dbReference type="SUPFAM" id="SSF53649">
    <property type="entry name" value="Alkaline phosphatase-like"/>
    <property type="match status" value="1"/>
</dbReference>
<feature type="signal peptide" evidence="6">
    <location>
        <begin position="1"/>
        <end position="20"/>
    </location>
</feature>
<keyword evidence="4" id="KW-0325">Glycoprotein</keyword>
<evidence type="ECO:0000256" key="1">
    <source>
        <dbReference type="ARBA" id="ARBA00008779"/>
    </source>
</evidence>
<comment type="similarity">
    <text evidence="1 5">Belongs to the sulfatase family.</text>
</comment>
<evidence type="ECO:0000259" key="7">
    <source>
        <dbReference type="Pfam" id="PF00884"/>
    </source>
</evidence>
<comment type="catalytic activity">
    <reaction evidence="5">
        <text>an aryl sulfate + H2O = a phenol + sulfate + H(+)</text>
        <dbReference type="Rhea" id="RHEA:17261"/>
        <dbReference type="ChEBI" id="CHEBI:15377"/>
        <dbReference type="ChEBI" id="CHEBI:15378"/>
        <dbReference type="ChEBI" id="CHEBI:16189"/>
        <dbReference type="ChEBI" id="CHEBI:33853"/>
        <dbReference type="ChEBI" id="CHEBI:140317"/>
        <dbReference type="EC" id="3.1.6.1"/>
    </reaction>
</comment>
<dbReference type="PIRSF" id="PIRSF000972">
    <property type="entry name" value="Arylsulf_plant"/>
    <property type="match status" value="1"/>
</dbReference>
<reference evidence="8 9" key="1">
    <citation type="submission" date="2023-11" db="EMBL/GenBank/DDBJ databases">
        <title>Draft genome sequence and annotation of the polyextremotolerant black yeast-like fungus Aureobasidium pullulans NRRL 62042.</title>
        <authorList>
            <person name="Dielentheis-Frenken M.R.E."/>
            <person name="Wibberg D."/>
            <person name="Blank L.M."/>
            <person name="Tiso T."/>
        </authorList>
    </citation>
    <scope>NUCLEOTIDE SEQUENCE [LARGE SCALE GENOMIC DNA]</scope>
    <source>
        <strain evidence="8 9">NRRL 62042</strain>
    </source>
</reference>
<proteinExistence type="inferred from homology"/>
<evidence type="ECO:0000256" key="4">
    <source>
        <dbReference type="ARBA" id="ARBA00023180"/>
    </source>
</evidence>
<dbReference type="Proteomes" id="UP001341245">
    <property type="component" value="Unassembled WGS sequence"/>
</dbReference>
<name>A0ABR0TJW1_AURPU</name>
<evidence type="ECO:0000256" key="5">
    <source>
        <dbReference type="PIRNR" id="PIRNR000972"/>
    </source>
</evidence>
<dbReference type="InterPro" id="IPR000917">
    <property type="entry name" value="Sulfatase_N"/>
</dbReference>
<organism evidence="8 9">
    <name type="scientific">Aureobasidium pullulans</name>
    <name type="common">Black yeast</name>
    <name type="synonym">Pullularia pullulans</name>
    <dbReference type="NCBI Taxonomy" id="5580"/>
    <lineage>
        <taxon>Eukaryota</taxon>
        <taxon>Fungi</taxon>
        <taxon>Dikarya</taxon>
        <taxon>Ascomycota</taxon>
        <taxon>Pezizomycotina</taxon>
        <taxon>Dothideomycetes</taxon>
        <taxon>Dothideomycetidae</taxon>
        <taxon>Dothideales</taxon>
        <taxon>Saccotheciaceae</taxon>
        <taxon>Aureobasidium</taxon>
    </lineage>
</organism>
<evidence type="ECO:0000256" key="2">
    <source>
        <dbReference type="ARBA" id="ARBA00022729"/>
    </source>
</evidence>
<keyword evidence="2 6" id="KW-0732">Signal</keyword>
<dbReference type="PANTHER" id="PTHR43108:SF8">
    <property type="entry name" value="SD21168P"/>
    <property type="match status" value="1"/>
</dbReference>
<evidence type="ECO:0000256" key="6">
    <source>
        <dbReference type="SAM" id="SignalP"/>
    </source>
</evidence>
<dbReference type="Pfam" id="PF00884">
    <property type="entry name" value="Sulfatase"/>
    <property type="match status" value="1"/>
</dbReference>
<feature type="chain" id="PRO_5046970884" description="Arylsulfatase" evidence="6">
    <location>
        <begin position="21"/>
        <end position="604"/>
    </location>
</feature>
<dbReference type="EMBL" id="JASGXD010000007">
    <property type="protein sequence ID" value="KAK6004740.1"/>
    <property type="molecule type" value="Genomic_DNA"/>
</dbReference>
<protein>
    <recommendedName>
        <fullName evidence="5">Arylsulfatase</fullName>
        <shortName evidence="5">AS</shortName>
        <ecNumber evidence="5">3.1.6.1</ecNumber>
    </recommendedName>
    <alternativeName>
        <fullName evidence="5">Aryl-sulfate sulphohydrolase</fullName>
    </alternativeName>
</protein>